<feature type="compositionally biased region" description="Acidic residues" evidence="1">
    <location>
        <begin position="803"/>
        <end position="812"/>
    </location>
</feature>
<proteinExistence type="predicted"/>
<gene>
    <name evidence="2" type="ORF">CALCODRAFT_509416</name>
</gene>
<name>A0A165FCN9_9BASI</name>
<feature type="compositionally biased region" description="Basic and acidic residues" evidence="1">
    <location>
        <begin position="909"/>
        <end position="921"/>
    </location>
</feature>
<dbReference type="EMBL" id="KV423976">
    <property type="protein sequence ID" value="KZT56556.1"/>
    <property type="molecule type" value="Genomic_DNA"/>
</dbReference>
<sequence length="947" mass="104260">MGEHVTGLVPSHAPPAQEHRELTATQMAGDSASDAKAAKGKAKAKKIVPSTQDIKSVNFAEELKKYKLGEGYWVMPDPRNKQEPCNTFERELGRDADFNNINALVASFKNGMRRFEYPMFALTKRSNIRNADEIANNVVNPLNADTYIEVEFEDITAILGNESISQEERVVSIRAEMAPSDEAARAVLDPSFAVPVRDVFHLTGWEDVPMNFVTVAHAGHLRDYWAVNFILLVQIFGHQALEAAIGFGAMMHPQVWLTLGRARKIWYDKMAEARARGRNASWRDYGSVLVEELTKLFDAKDGLSLKIAEDGVATKKKIVHHVKDDKLPASHYQHGEKFITYVERKMREFMWFVPGTPTTYTEQIKAEDRPGGFGPIGHYLSPSYASYGPLSNAQGTLFEDSAFRLLALSIVEKTALAKRSAWPNDKLWDTYMDILSSFSPNFNVKELSLCLNSVKLIDEMCPKTKLETIDPCKLLLANSEGATVMAKNLYNHLAARKGWGKQYPAIQTPKQLTVWKSWAEDSMHVLTPPMPPSDPVFKQRVLERLNRFIPLAARAETRLGEILKCEDWIDILSYLDKKLTVVPKRLVARPEAGADGNIPSQKDDPTMEVKEEAELSTSLKIKRPAKKFTAEVRRSRKDLAASAEQAIDDLCGLFNKAAGSILKYDIARLVERASRDHFLYELDGRGDEDVMTNELLRVQELKTGMVSPEKKKKAKGKADVKEKSGNDKGKAPAERPRPRKVTKPGLPDSPKVGASKDVPVVLSELSDEDDNAGAEDGGEDGGQDGGDEEEDDDLLGDPSGPTEGEEDEEENNGGDRRPLKTPNRAAGQAAIRPGTRMVIDSDTEQPEAGPSKPSKTAGKKRGREEDEEPAPEPPKKKKQGKAAATAPPAPDPGANLTPAQKGALTKARKKEEKEAKKRAETAETSGAAESPTAGKGGKAGNKSARRG</sequence>
<evidence type="ECO:0000313" key="3">
    <source>
        <dbReference type="Proteomes" id="UP000076842"/>
    </source>
</evidence>
<feature type="compositionally biased region" description="Low complexity" evidence="1">
    <location>
        <begin position="922"/>
        <end position="933"/>
    </location>
</feature>
<feature type="region of interest" description="Disordered" evidence="1">
    <location>
        <begin position="701"/>
        <end position="947"/>
    </location>
</feature>
<feature type="compositionally biased region" description="Basic and acidic residues" evidence="1">
    <location>
        <begin position="716"/>
        <end position="736"/>
    </location>
</feature>
<dbReference type="AlphaFoldDB" id="A0A165FCN9"/>
<feature type="compositionally biased region" description="Acidic residues" evidence="1">
    <location>
        <begin position="765"/>
        <end position="795"/>
    </location>
</feature>
<accession>A0A165FCN9</accession>
<organism evidence="2 3">
    <name type="scientific">Calocera cornea HHB12733</name>
    <dbReference type="NCBI Taxonomy" id="1353952"/>
    <lineage>
        <taxon>Eukaryota</taxon>
        <taxon>Fungi</taxon>
        <taxon>Dikarya</taxon>
        <taxon>Basidiomycota</taxon>
        <taxon>Agaricomycotina</taxon>
        <taxon>Dacrymycetes</taxon>
        <taxon>Dacrymycetales</taxon>
        <taxon>Dacrymycetaceae</taxon>
        <taxon>Calocera</taxon>
    </lineage>
</organism>
<keyword evidence="3" id="KW-1185">Reference proteome</keyword>
<evidence type="ECO:0000313" key="2">
    <source>
        <dbReference type="EMBL" id="KZT56556.1"/>
    </source>
</evidence>
<reference evidence="2 3" key="1">
    <citation type="journal article" date="2016" name="Mol. Biol. Evol.">
        <title>Comparative Genomics of Early-Diverging Mushroom-Forming Fungi Provides Insights into the Origins of Lignocellulose Decay Capabilities.</title>
        <authorList>
            <person name="Nagy L.G."/>
            <person name="Riley R."/>
            <person name="Tritt A."/>
            <person name="Adam C."/>
            <person name="Daum C."/>
            <person name="Floudas D."/>
            <person name="Sun H."/>
            <person name="Yadav J.S."/>
            <person name="Pangilinan J."/>
            <person name="Larsson K.H."/>
            <person name="Matsuura K."/>
            <person name="Barry K."/>
            <person name="Labutti K."/>
            <person name="Kuo R."/>
            <person name="Ohm R.A."/>
            <person name="Bhattacharya S.S."/>
            <person name="Shirouzu T."/>
            <person name="Yoshinaga Y."/>
            <person name="Martin F.M."/>
            <person name="Grigoriev I.V."/>
            <person name="Hibbett D.S."/>
        </authorList>
    </citation>
    <scope>NUCLEOTIDE SEQUENCE [LARGE SCALE GENOMIC DNA]</scope>
    <source>
        <strain evidence="2 3">HHB12733</strain>
    </source>
</reference>
<protein>
    <submittedName>
        <fullName evidence="2">Uncharacterized protein</fullName>
    </submittedName>
</protein>
<dbReference type="InParanoid" id="A0A165FCN9"/>
<dbReference type="Proteomes" id="UP000076842">
    <property type="component" value="Unassembled WGS sequence"/>
</dbReference>
<evidence type="ECO:0000256" key="1">
    <source>
        <dbReference type="SAM" id="MobiDB-lite"/>
    </source>
</evidence>